<keyword evidence="3" id="KW-1185">Reference proteome</keyword>
<dbReference type="Proteomes" id="UP000440224">
    <property type="component" value="Unassembled WGS sequence"/>
</dbReference>
<comment type="caution">
    <text evidence="2">The sequence shown here is derived from an EMBL/GenBank/DDBJ whole genome shotgun (WGS) entry which is preliminary data.</text>
</comment>
<accession>A0A6N7PQU6</accession>
<dbReference type="OrthoDB" id="5495606at2"/>
<gene>
    <name evidence="2" type="ORF">GF068_19045</name>
</gene>
<sequence>MLWIGGRRLYGKIEQVGSTYIATTFAFLQFLPIYPVQSHIVLSEGTADTHRVVNVEMHWKSVAAGYLRAYGVAATLCVFIPGLVMAGTSKVPTAYVGAGLVLLFAGLTTAAFARIGRLSREEKAQRLVYARFLKHPVDPSVLDEDTRGRIAQELRAFLEERAASAMIGSDYRKGGPVKAGYRVLALEPSMRDREYLEAAFTLACIDASLSVGPMKTDAERVHGALWNKLLAEHPDILDVVRDAEVVQRSWVSRVLGYVPLVAALGVVSVMLLRNHHVVPAKASSIETKTEYGFVPEELLR</sequence>
<evidence type="ECO:0000313" key="2">
    <source>
        <dbReference type="EMBL" id="MRG93997.1"/>
    </source>
</evidence>
<dbReference type="EMBL" id="WJIE01000005">
    <property type="protein sequence ID" value="MRG93997.1"/>
    <property type="molecule type" value="Genomic_DNA"/>
</dbReference>
<evidence type="ECO:0000256" key="1">
    <source>
        <dbReference type="SAM" id="Phobius"/>
    </source>
</evidence>
<reference evidence="2 3" key="1">
    <citation type="submission" date="2019-10" db="EMBL/GenBank/DDBJ databases">
        <title>A soil myxobacterium in the family Polyangiaceae.</title>
        <authorList>
            <person name="Li Y."/>
            <person name="Wang J."/>
        </authorList>
    </citation>
    <scope>NUCLEOTIDE SEQUENCE [LARGE SCALE GENOMIC DNA]</scope>
    <source>
        <strain evidence="2 3">DSM 14734</strain>
    </source>
</reference>
<dbReference type="RefSeq" id="WP_153820832.1">
    <property type="nucleotide sequence ID" value="NZ_WJIE01000005.1"/>
</dbReference>
<keyword evidence="1" id="KW-0472">Membrane</keyword>
<organism evidence="2 3">
    <name type="scientific">Polyangium spumosum</name>
    <dbReference type="NCBI Taxonomy" id="889282"/>
    <lineage>
        <taxon>Bacteria</taxon>
        <taxon>Pseudomonadati</taxon>
        <taxon>Myxococcota</taxon>
        <taxon>Polyangia</taxon>
        <taxon>Polyangiales</taxon>
        <taxon>Polyangiaceae</taxon>
        <taxon>Polyangium</taxon>
    </lineage>
</organism>
<protein>
    <submittedName>
        <fullName evidence="2">Uncharacterized protein</fullName>
    </submittedName>
</protein>
<feature type="transmembrane region" description="Helical" evidence="1">
    <location>
        <begin position="67"/>
        <end position="88"/>
    </location>
</feature>
<evidence type="ECO:0000313" key="3">
    <source>
        <dbReference type="Proteomes" id="UP000440224"/>
    </source>
</evidence>
<keyword evidence="1" id="KW-1133">Transmembrane helix</keyword>
<dbReference type="AlphaFoldDB" id="A0A6N7PQU6"/>
<feature type="transmembrane region" description="Helical" evidence="1">
    <location>
        <begin position="94"/>
        <end position="113"/>
    </location>
</feature>
<keyword evidence="1" id="KW-0812">Transmembrane</keyword>
<name>A0A6N7PQU6_9BACT</name>
<feature type="transmembrane region" description="Helical" evidence="1">
    <location>
        <begin position="254"/>
        <end position="272"/>
    </location>
</feature>
<proteinExistence type="predicted"/>